<keyword evidence="2" id="KW-1185">Reference proteome</keyword>
<dbReference type="EMBL" id="JAMKOV010000010">
    <property type="protein sequence ID" value="KAI8037845.1"/>
    <property type="molecule type" value="Genomic_DNA"/>
</dbReference>
<organism evidence="1 2">
    <name type="scientific">Drosophila gunungcola</name>
    <name type="common">fruit fly</name>
    <dbReference type="NCBI Taxonomy" id="103775"/>
    <lineage>
        <taxon>Eukaryota</taxon>
        <taxon>Metazoa</taxon>
        <taxon>Ecdysozoa</taxon>
        <taxon>Arthropoda</taxon>
        <taxon>Hexapoda</taxon>
        <taxon>Insecta</taxon>
        <taxon>Pterygota</taxon>
        <taxon>Neoptera</taxon>
        <taxon>Endopterygota</taxon>
        <taxon>Diptera</taxon>
        <taxon>Brachycera</taxon>
        <taxon>Muscomorpha</taxon>
        <taxon>Ephydroidea</taxon>
        <taxon>Drosophilidae</taxon>
        <taxon>Drosophila</taxon>
        <taxon>Sophophora</taxon>
    </lineage>
</organism>
<name>A0A9P9YJC1_9MUSC</name>
<comment type="caution">
    <text evidence="1">The sequence shown here is derived from an EMBL/GenBank/DDBJ whole genome shotgun (WGS) entry which is preliminary data.</text>
</comment>
<gene>
    <name evidence="1" type="ORF">M5D96_009346</name>
</gene>
<reference evidence="1" key="1">
    <citation type="journal article" date="2023" name="Genome Biol. Evol.">
        <title>Long-read-based Genome Assembly of Drosophila gunungcola Reveals Fewer Chemosensory Genes in Flower-breeding Species.</title>
        <authorList>
            <person name="Negi A."/>
            <person name="Liao B.Y."/>
            <person name="Yeh S.D."/>
        </authorList>
    </citation>
    <scope>NUCLEOTIDE SEQUENCE</scope>
    <source>
        <strain evidence="1">Sukarami</strain>
    </source>
</reference>
<dbReference type="AlphaFoldDB" id="A0A9P9YJC1"/>
<protein>
    <submittedName>
        <fullName evidence="1">Uncharacterized protein</fullName>
    </submittedName>
</protein>
<evidence type="ECO:0000313" key="1">
    <source>
        <dbReference type="EMBL" id="KAI8037845.1"/>
    </source>
</evidence>
<accession>A0A9P9YJC1</accession>
<proteinExistence type="predicted"/>
<evidence type="ECO:0000313" key="2">
    <source>
        <dbReference type="Proteomes" id="UP001059596"/>
    </source>
</evidence>
<sequence length="64" mass="7561">MDCASIYHNLFTVYQSVAPATQLSGKNVLKFKWRWQSYAFHQINEEYSRLPELSKFIFARTDLA</sequence>
<dbReference type="Proteomes" id="UP001059596">
    <property type="component" value="Unassembled WGS sequence"/>
</dbReference>